<keyword evidence="6" id="KW-0687">Ribonucleoprotein</keyword>
<dbReference type="Gene3D" id="3.90.79.10">
    <property type="entry name" value="Nucleoside Triphosphate Pyrophosphohydrolase"/>
    <property type="match status" value="1"/>
</dbReference>
<comment type="subcellular location">
    <subcellularLocation>
        <location evidence="1">Mitochondrion</location>
    </subcellularLocation>
</comment>
<dbReference type="InterPro" id="IPR000086">
    <property type="entry name" value="NUDIX_hydrolase_dom"/>
</dbReference>
<dbReference type="Pfam" id="PF11788">
    <property type="entry name" value="MRP-L46"/>
    <property type="match status" value="1"/>
</dbReference>
<feature type="domain" description="Large ribosomal subunit protein mL46 N-terminal" evidence="10">
    <location>
        <begin position="29"/>
        <end position="127"/>
    </location>
</feature>
<dbReference type="SUPFAM" id="SSF55811">
    <property type="entry name" value="Nudix"/>
    <property type="match status" value="1"/>
</dbReference>
<evidence type="ECO:0000259" key="9">
    <source>
        <dbReference type="Pfam" id="PF00293"/>
    </source>
</evidence>
<evidence type="ECO:0000256" key="2">
    <source>
        <dbReference type="ARBA" id="ARBA00009070"/>
    </source>
</evidence>
<dbReference type="Proteomes" id="UP000515160">
    <property type="component" value="Chromosome 3"/>
</dbReference>
<dbReference type="CTD" id="26589"/>
<dbReference type="InterPro" id="IPR033650">
    <property type="entry name" value="Ribosomal_mL46_NUDIX"/>
</dbReference>
<evidence type="ECO:0000256" key="4">
    <source>
        <dbReference type="ARBA" id="ARBA00022980"/>
    </source>
</evidence>
<dbReference type="GeneID" id="117568991"/>
<sequence>MFRRLTQISAKQLARTQSTAATGAAKEKWDLYAGVLVERLPVVSKTLNPLERRFQDMLLNVEYENSLKSDHELKHERDLVQLEQIKQGKVQVDLDEGVAKQTAQDLKDAYIEELKKFEAAPRTTPDDAANKTSSTDRCLEDTLYLLVQQKLGQQQHLLLPQGQRQEGETMRQTAERVVREQCGNDLKVLFYGNAPVGFHKYKYPSNQRANSVGAKVFFFRASLRAGNVQAGTKDAPAAQYEWLPKEALSQKLKNAAYAESINKFLI</sequence>
<dbReference type="GO" id="GO:0005743">
    <property type="term" value="C:mitochondrial inner membrane"/>
    <property type="evidence" value="ECO:0007669"/>
    <property type="project" value="UniProtKB-ARBA"/>
</dbReference>
<reference evidence="12" key="1">
    <citation type="submission" date="2025-08" db="UniProtKB">
        <authorList>
            <consortium name="RefSeq"/>
        </authorList>
    </citation>
    <scope>IDENTIFICATION</scope>
    <source>
        <strain evidence="12">15112-1751.03</strain>
        <tissue evidence="12">Whole Adult</tissue>
    </source>
</reference>
<evidence type="ECO:0000259" key="10">
    <source>
        <dbReference type="Pfam" id="PF11788"/>
    </source>
</evidence>
<dbReference type="FunFam" id="3.90.79.10:FF:000018">
    <property type="entry name" value="39S ribosomal protein L46, mitochondrial"/>
    <property type="match status" value="1"/>
</dbReference>
<comment type="similarity">
    <text evidence="2">Belongs to the mitochondrion-specific ribosomal protein mL46 family.</text>
</comment>
<dbReference type="PANTHER" id="PTHR13124">
    <property type="entry name" value="39S RIBOSOMAL PROTEIN L46, MITOCHONDRIAL PRECURSOR-RELATED"/>
    <property type="match status" value="1"/>
</dbReference>
<protein>
    <recommendedName>
        <fullName evidence="7">Large ribosomal subunit protein mL46</fullName>
    </recommendedName>
    <alternativeName>
        <fullName evidence="8">39S ribosomal protein L46, mitochondrial</fullName>
    </alternativeName>
</protein>
<dbReference type="AlphaFoldDB" id="A0A6P8X2B9"/>
<evidence type="ECO:0000313" key="11">
    <source>
        <dbReference type="Proteomes" id="UP000515160"/>
    </source>
</evidence>
<dbReference type="GO" id="GO:0003735">
    <property type="term" value="F:structural constituent of ribosome"/>
    <property type="evidence" value="ECO:0007669"/>
    <property type="project" value="InterPro"/>
</dbReference>
<accession>A0A6P8X2B9</accession>
<dbReference type="OrthoDB" id="194611at2759"/>
<evidence type="ECO:0000256" key="6">
    <source>
        <dbReference type="ARBA" id="ARBA00023274"/>
    </source>
</evidence>
<dbReference type="InterPro" id="IPR040008">
    <property type="entry name" value="Ribosomal_mL46"/>
</dbReference>
<dbReference type="GO" id="GO:0005762">
    <property type="term" value="C:mitochondrial large ribosomal subunit"/>
    <property type="evidence" value="ECO:0007669"/>
    <property type="project" value="TreeGrafter"/>
</dbReference>
<dbReference type="PANTHER" id="PTHR13124:SF12">
    <property type="entry name" value="LARGE RIBOSOMAL SUBUNIT PROTEIN ML46"/>
    <property type="match status" value="1"/>
</dbReference>
<evidence type="ECO:0000256" key="7">
    <source>
        <dbReference type="ARBA" id="ARBA00035190"/>
    </source>
</evidence>
<dbReference type="Pfam" id="PF00293">
    <property type="entry name" value="NUDIX"/>
    <property type="match status" value="1"/>
</dbReference>
<proteinExistence type="inferred from homology"/>
<keyword evidence="5" id="KW-0496">Mitochondrion</keyword>
<dbReference type="InterPro" id="IPR021757">
    <property type="entry name" value="Ribosomal_mL46_N"/>
</dbReference>
<evidence type="ECO:0000256" key="5">
    <source>
        <dbReference type="ARBA" id="ARBA00023128"/>
    </source>
</evidence>
<organism evidence="11 12">
    <name type="scientific">Drosophila albomicans</name>
    <name type="common">Fruit fly</name>
    <dbReference type="NCBI Taxonomy" id="7291"/>
    <lineage>
        <taxon>Eukaryota</taxon>
        <taxon>Metazoa</taxon>
        <taxon>Ecdysozoa</taxon>
        <taxon>Arthropoda</taxon>
        <taxon>Hexapoda</taxon>
        <taxon>Insecta</taxon>
        <taxon>Pterygota</taxon>
        <taxon>Neoptera</taxon>
        <taxon>Endopterygota</taxon>
        <taxon>Diptera</taxon>
        <taxon>Brachycera</taxon>
        <taxon>Muscomorpha</taxon>
        <taxon>Ephydroidea</taxon>
        <taxon>Drosophilidae</taxon>
        <taxon>Drosophila</taxon>
    </lineage>
</organism>
<dbReference type="InterPro" id="IPR015797">
    <property type="entry name" value="NUDIX_hydrolase-like_dom_sf"/>
</dbReference>
<evidence type="ECO:0000256" key="3">
    <source>
        <dbReference type="ARBA" id="ARBA00022946"/>
    </source>
</evidence>
<feature type="domain" description="Nudix hydrolase" evidence="9">
    <location>
        <begin position="144"/>
        <end position="259"/>
    </location>
</feature>
<gene>
    <name evidence="12" type="primary">LOC117568991</name>
</gene>
<name>A0A6P8X2B9_DROAB</name>
<keyword evidence="11" id="KW-1185">Reference proteome</keyword>
<keyword evidence="3" id="KW-0809">Transit peptide</keyword>
<dbReference type="RefSeq" id="XP_034105853.1">
    <property type="nucleotide sequence ID" value="XM_034249962.2"/>
</dbReference>
<dbReference type="CDD" id="cd04661">
    <property type="entry name" value="NUDIX_MRP_L46"/>
    <property type="match status" value="1"/>
</dbReference>
<keyword evidence="4 12" id="KW-0689">Ribosomal protein</keyword>
<evidence type="ECO:0000256" key="8">
    <source>
        <dbReference type="ARBA" id="ARBA00035534"/>
    </source>
</evidence>
<evidence type="ECO:0000313" key="12">
    <source>
        <dbReference type="RefSeq" id="XP_034105853.1"/>
    </source>
</evidence>
<evidence type="ECO:0000256" key="1">
    <source>
        <dbReference type="ARBA" id="ARBA00004173"/>
    </source>
</evidence>